<feature type="transmembrane region" description="Helical" evidence="1">
    <location>
        <begin position="9"/>
        <end position="30"/>
    </location>
</feature>
<keyword evidence="3" id="KW-1185">Reference proteome</keyword>
<keyword evidence="2" id="KW-0808">Transferase</keyword>
<keyword evidence="1" id="KW-1133">Transmembrane helix</keyword>
<feature type="transmembrane region" description="Helical" evidence="1">
    <location>
        <begin position="174"/>
        <end position="194"/>
    </location>
</feature>
<reference evidence="2 3" key="1">
    <citation type="submission" date="2020-08" db="EMBL/GenBank/DDBJ databases">
        <title>Functional genomics of gut bacteria from endangered species of beetles.</title>
        <authorList>
            <person name="Carlos-Shanley C."/>
        </authorList>
    </citation>
    <scope>NUCLEOTIDE SEQUENCE [LARGE SCALE GENOMIC DNA]</scope>
    <source>
        <strain evidence="2 3">S00142</strain>
    </source>
</reference>
<sequence length="202" mass="23587">MKNVNYNKILGVTIAIFTWLCIVFQFYISANKFIDTISYFTILSNLLVTISLSFSIFLPRTKLGVYFSNRSVQTALALYILIVGLIYNLILRELIKPLGWQLFLDNMLHVTTPILYLLYWLLFDTKEKLNWKNGVSWLLFPIIYLVYSLIRGAITDWYPYPFLAVSHYGYSTVILNALIITLLFYIVGTVLIFVNNKRFTNF</sequence>
<dbReference type="RefSeq" id="WP_184162648.1">
    <property type="nucleotide sequence ID" value="NZ_JACHLD010000004.1"/>
</dbReference>
<keyword evidence="1" id="KW-0472">Membrane</keyword>
<accession>A0A7W7IYF4</accession>
<gene>
    <name evidence="2" type="ORF">HNP37_002663</name>
</gene>
<comment type="caution">
    <text evidence="2">The sequence shown here is derived from an EMBL/GenBank/DDBJ whole genome shotgun (WGS) entry which is preliminary data.</text>
</comment>
<dbReference type="AlphaFoldDB" id="A0A7W7IYF4"/>
<evidence type="ECO:0000313" key="2">
    <source>
        <dbReference type="EMBL" id="MBB4802588.1"/>
    </source>
</evidence>
<feature type="transmembrane region" description="Helical" evidence="1">
    <location>
        <begin position="71"/>
        <end position="90"/>
    </location>
</feature>
<evidence type="ECO:0000313" key="3">
    <source>
        <dbReference type="Proteomes" id="UP000561681"/>
    </source>
</evidence>
<dbReference type="NCBIfam" id="NF038065">
    <property type="entry name" value="Pr6Pr"/>
    <property type="match status" value="1"/>
</dbReference>
<dbReference type="GO" id="GO:0016740">
    <property type="term" value="F:transferase activity"/>
    <property type="evidence" value="ECO:0007669"/>
    <property type="project" value="UniProtKB-KW"/>
</dbReference>
<feature type="transmembrane region" description="Helical" evidence="1">
    <location>
        <begin position="135"/>
        <end position="154"/>
    </location>
</feature>
<feature type="transmembrane region" description="Helical" evidence="1">
    <location>
        <begin position="36"/>
        <end position="59"/>
    </location>
</feature>
<evidence type="ECO:0000256" key="1">
    <source>
        <dbReference type="SAM" id="Phobius"/>
    </source>
</evidence>
<feature type="transmembrane region" description="Helical" evidence="1">
    <location>
        <begin position="102"/>
        <end position="123"/>
    </location>
</feature>
<protein>
    <submittedName>
        <fullName evidence="2">Phosphoglycerol transferase MdoB-like AlkP superfamily enzyme</fullName>
    </submittedName>
</protein>
<name>A0A7W7IYF4_9FLAO</name>
<keyword evidence="1" id="KW-0812">Transmembrane</keyword>
<proteinExistence type="predicted"/>
<dbReference type="EMBL" id="JACHLD010000004">
    <property type="protein sequence ID" value="MBB4802588.1"/>
    <property type="molecule type" value="Genomic_DNA"/>
</dbReference>
<dbReference type="InterPro" id="IPR049713">
    <property type="entry name" value="Pr6Pr-like"/>
</dbReference>
<organism evidence="2 3">
    <name type="scientific">Flavobacterium nitrogenifigens</name>
    <dbReference type="NCBI Taxonomy" id="1617283"/>
    <lineage>
        <taxon>Bacteria</taxon>
        <taxon>Pseudomonadati</taxon>
        <taxon>Bacteroidota</taxon>
        <taxon>Flavobacteriia</taxon>
        <taxon>Flavobacteriales</taxon>
        <taxon>Flavobacteriaceae</taxon>
        <taxon>Flavobacterium</taxon>
    </lineage>
</organism>
<dbReference type="Proteomes" id="UP000561681">
    <property type="component" value="Unassembled WGS sequence"/>
</dbReference>